<feature type="domain" description="DJ-1/PfpI" evidence="1">
    <location>
        <begin position="5"/>
        <end position="152"/>
    </location>
</feature>
<dbReference type="PANTHER" id="PTHR43130">
    <property type="entry name" value="ARAC-FAMILY TRANSCRIPTIONAL REGULATOR"/>
    <property type="match status" value="1"/>
</dbReference>
<proteinExistence type="predicted"/>
<dbReference type="InterPro" id="IPR029062">
    <property type="entry name" value="Class_I_gatase-like"/>
</dbReference>
<reference evidence="2 3" key="1">
    <citation type="submission" date="2021-08" db="EMBL/GenBank/DDBJ databases">
        <title>Comparative Genomics Analysis of the Genus Qipengyuania Reveals Extensive Genetic Diversity and Metabolic Versatility, Including the Description of Fifteen Novel Species.</title>
        <authorList>
            <person name="Liu Y."/>
        </authorList>
    </citation>
    <scope>NUCLEOTIDE SEQUENCE [LARGE SCALE GENOMIC DNA]</scope>
    <source>
        <strain evidence="2 3">6D47A</strain>
    </source>
</reference>
<evidence type="ECO:0000313" key="3">
    <source>
        <dbReference type="Proteomes" id="UP000755104"/>
    </source>
</evidence>
<dbReference type="Proteomes" id="UP000755104">
    <property type="component" value="Unassembled WGS sequence"/>
</dbReference>
<evidence type="ECO:0000259" key="1">
    <source>
        <dbReference type="Pfam" id="PF01965"/>
    </source>
</evidence>
<gene>
    <name evidence="2" type="ORF">K3174_04220</name>
</gene>
<organism evidence="2 3">
    <name type="scientific">Qipengyuania qiaonensis</name>
    <dbReference type="NCBI Taxonomy" id="2867240"/>
    <lineage>
        <taxon>Bacteria</taxon>
        <taxon>Pseudomonadati</taxon>
        <taxon>Pseudomonadota</taxon>
        <taxon>Alphaproteobacteria</taxon>
        <taxon>Sphingomonadales</taxon>
        <taxon>Erythrobacteraceae</taxon>
        <taxon>Qipengyuania</taxon>
    </lineage>
</organism>
<accession>A0ABS7J773</accession>
<dbReference type="PANTHER" id="PTHR43130:SF2">
    <property type="entry name" value="DJ-1_PFPI DOMAIN-CONTAINING PROTEIN"/>
    <property type="match status" value="1"/>
</dbReference>
<keyword evidence="3" id="KW-1185">Reference proteome</keyword>
<name>A0ABS7J773_9SPHN</name>
<dbReference type="CDD" id="cd03139">
    <property type="entry name" value="GATase1_PfpI_2"/>
    <property type="match status" value="1"/>
</dbReference>
<dbReference type="Pfam" id="PF01965">
    <property type="entry name" value="DJ-1_PfpI"/>
    <property type="match status" value="1"/>
</dbReference>
<comment type="caution">
    <text evidence="2">The sequence shown here is derived from an EMBL/GenBank/DDBJ whole genome shotgun (WGS) entry which is preliminary data.</text>
</comment>
<dbReference type="InterPro" id="IPR052158">
    <property type="entry name" value="INH-QAR"/>
</dbReference>
<sequence>MTLLDLVGPTQVWSFLPDVQIQYVAPQDLRVATDCGLPVTATHSFGDAWEAPDVLFVGGGGKPALDAAADPRIQDFLRSRGERASWITSVCTGSLIMAAAGLYDGYRAATYWGAREMLAGYGIDVSEERVCIDRNRISGGGITAGIDFGLATAAHWFGDDTGRLFELVLEYAPQPPFGTGRPELADEKTLRTARTMTEAVFQQ</sequence>
<dbReference type="Gene3D" id="3.40.50.880">
    <property type="match status" value="1"/>
</dbReference>
<protein>
    <submittedName>
        <fullName evidence="2">DJ-1/PfpI family protein</fullName>
    </submittedName>
</protein>
<dbReference type="EMBL" id="JAIGNO010000002">
    <property type="protein sequence ID" value="MBX7481724.1"/>
    <property type="molecule type" value="Genomic_DNA"/>
</dbReference>
<dbReference type="InterPro" id="IPR002818">
    <property type="entry name" value="DJ-1/PfpI"/>
</dbReference>
<dbReference type="SUPFAM" id="SSF52317">
    <property type="entry name" value="Class I glutamine amidotransferase-like"/>
    <property type="match status" value="1"/>
</dbReference>
<evidence type="ECO:0000313" key="2">
    <source>
        <dbReference type="EMBL" id="MBX7481724.1"/>
    </source>
</evidence>